<name>A0A450TBT9_9GAMM</name>
<protein>
    <submittedName>
        <fullName evidence="1">Uncharacterized protein</fullName>
    </submittedName>
</protein>
<evidence type="ECO:0000313" key="1">
    <source>
        <dbReference type="EMBL" id="VFJ64287.1"/>
    </source>
</evidence>
<accession>A0A450TBT9</accession>
<proteinExistence type="predicted"/>
<dbReference type="AlphaFoldDB" id="A0A450TBT9"/>
<sequence>MISWSRDTLLLSDLGNRITVTSVRLLNHTIRLFDRIFGAFFRRPGIGSGALGTRSRVLGTSAEALGTRSEALVTRSGALVTRSGDLVTRAGSSVTRAGALGTGSRTSGTSAGISGTGGGTLITCFQAPGKQRRGVGFVPMPGAARERNPVCGVHSERWREDLDPAMEEDFFSFPRFAWEREINPDEPTFPMSMLGFVPYPPTYALPHRLPPSAHRSPAGAWHPLPR</sequence>
<organism evidence="1">
    <name type="scientific">Candidatus Kentrum sp. DK</name>
    <dbReference type="NCBI Taxonomy" id="2126562"/>
    <lineage>
        <taxon>Bacteria</taxon>
        <taxon>Pseudomonadati</taxon>
        <taxon>Pseudomonadota</taxon>
        <taxon>Gammaproteobacteria</taxon>
        <taxon>Candidatus Kentrum</taxon>
    </lineage>
</organism>
<dbReference type="EMBL" id="CAADEY010000116">
    <property type="protein sequence ID" value="VFJ64287.1"/>
    <property type="molecule type" value="Genomic_DNA"/>
</dbReference>
<gene>
    <name evidence="1" type="ORF">BECKDK2373C_GA0170839_11162</name>
</gene>
<reference evidence="1" key="1">
    <citation type="submission" date="2019-02" db="EMBL/GenBank/DDBJ databases">
        <authorList>
            <person name="Gruber-Vodicka R. H."/>
            <person name="Seah K. B. B."/>
        </authorList>
    </citation>
    <scope>NUCLEOTIDE SEQUENCE</scope>
    <source>
        <strain evidence="1">BECK_DK161</strain>
    </source>
</reference>